<dbReference type="InterPro" id="IPR041938">
    <property type="entry name" value="Hist-Lys_N-MTase_N"/>
</dbReference>
<dbReference type="GO" id="GO:0005634">
    <property type="term" value="C:nucleus"/>
    <property type="evidence" value="ECO:0007669"/>
    <property type="project" value="UniProtKB-SubCell"/>
</dbReference>
<comment type="catalytic activity">
    <reaction evidence="17">
        <text>N(6)-methyl-L-lysyl(20)-[histone H4] + S-adenosyl-L-methionine = N(6),N(6)-dimethyl-L-lysyl(20)-[histone H4] + S-adenosyl-L-homocysteine + H(+)</text>
        <dbReference type="Rhea" id="RHEA:60348"/>
        <dbReference type="Rhea" id="RHEA-COMP:15555"/>
        <dbReference type="Rhea" id="RHEA-COMP:15556"/>
        <dbReference type="ChEBI" id="CHEBI:15378"/>
        <dbReference type="ChEBI" id="CHEBI:57856"/>
        <dbReference type="ChEBI" id="CHEBI:59789"/>
        <dbReference type="ChEBI" id="CHEBI:61929"/>
        <dbReference type="ChEBI" id="CHEBI:61976"/>
        <dbReference type="EC" id="2.1.1.362"/>
    </reaction>
    <physiologicalReaction direction="left-to-right" evidence="17">
        <dbReference type="Rhea" id="RHEA:60349"/>
    </physiologicalReaction>
</comment>
<feature type="domain" description="SET" evidence="19">
    <location>
        <begin position="110"/>
        <end position="219"/>
    </location>
</feature>
<sequence>MEGSYRMSVRELCETDDLATSLVLDPLLGFSTHKMNISPPPEIRRWGYLRGTLLRFKRTHDFQATFDALLDGEWVSGYFTGLGSHRQELLKQHMYRYMTAFLLDSGVNIEPCNRYSSETNGAKITSTRHWLVGERVEVLQGCIAELSPEDSAVLRAGVNDFSVMYSMRKRCAQLWLGPAAFINHDCRPNCKFVPGDKNGACVKVVRPISPEEEITCYYGDSFFGENNEMCECCTCERRGEGSFKKRDQSPDDACSVDPSGQKYEFRETDLRLNRNRGNGPNPKPFLTVSNSALPMRNTFSQRTKRNALVLSKMRKTDRWRREEQCKQVEKRTQNLLSSFPHLKLKELSICLYQHSTNFLLSCKDPLSKERALLYLIEKERPKPERITRNSKSVSPPLSSANINGPEERKDEDGEMLNEDPVIQFKPFTLGCVSSVHERDSMKAKGRNIDASSVRIVHQGISSRTRNILHSRLSRFQKRSRSKLSRFNKRGTRLIKSISKLSTGQNECSDSLTQDGKQQKGSEVESKDNTNPVLISPGKPCTDKCVHIDGDTGTNIDKSSQTESTVNSETQQRVFRDCLREVAGDRRHISGSIASRAGDVSACVASETSGDNKQKHRQSVCSSAVSVTPSMSSASVNSPVSLLSGLNRYLRVSLVRVAVPGKPEVESTGERKADSTRDKVTVPAAASVHQSKKLNGSKESNIQGKKGVKELYFTPVNIESADKYLKVTCDIETGKNAVTQLVVKELVYAKDSHSEYEIEGKQGDKVATVTSAEVTLSKNSEDAVKKLKGADQDKKQKHVESIAKMQDKESSIKKQEEVIVERNYLEKKVLTTRFGSRTIVVKEARVLLTDIRKSLSCKFTQHPNDYQPPCSYSGIGEADNMKTLLLADNKETKDKHDTHHNKNEHPNQVLMAADHLNIHEDTQERPSESALISSEPSSMCMVSLDYSHQSNIPLKKRAFRESLDTDPEQDVNVPATPCTDGSKGKEPNSDNMLPKPSESSSVESTLMKCSIPESSLTLKDNVGIESKKRGSSKLIKTLAKQYCKGLQSAHRGPGKNDGRIPEYRDSTSKVHVRERTINDPKSETSKITEAVKCNMGEENKAKSDKGLGGGNKRPGDCEITDNIKHAIIDELSISNDLDKMEEEQRLNVRIRLKRKRGKEWAMECTDEAKSVVDKSSPHQCLALVDPFSAILDTVSILNAEMERIRGHGEADNGVGLEKATKAVQDVLEHCRKECAAKPSKRQQNASAVHINKNVSTPSEIVQDRIDVTDKQLQQKSSSPKIETDIDDIKPLPLIRLCRRAEGKWEVEWKEAHSEDGSTDTLHREPKKLTSVFSTPAIVEQMPLCKVKEENSSQCQQQMVGRCCNNGTETFRDPQSFETSPLSISLSPLSLYSPCYDGLAGVSHVSGGIQAKANVREHVSDTLESFKTGVRTDNKGRDDSCLSHNLFQINKSLSNFQALSQSHVFEKSVPTNTSATSSQIQSPSISPFTSECSFSNYSEDVLDFPCLNLESYDQMPAQNNLASSLIDYCPGDPHNTGSFSSPFSQSPTDAWDPETPYLGSPSPVSNFSSGEELSFPDIVFAQSDISSSIGASQLLFKDKLCNTATSSAPLQDPEKDLYLSDGELSKTPIELQVQEDSATQFLPKDLTMFNNASTSAKQPGHPTVRIHPQDKRFNFLDSIINTKSSESYLAKIDIKDKIHGPLNLHSSKAKSESVFRNQSTQSLHGAGPHSNLVTPFHSLHAGNKSTSLADYPGAFNSGNALFSSNDKKLPFFPYPKNVIKAEEGQNACRISVPAGNSKSLNNMESIYACPGPSSSHSGKEYSARCPNAEFSRLAENLQKTPKNIASKQYPANPGLQGDRIHPVYFISSSKTNTNIFKNIKPQISRNDKDPSLPSTYLFPSAQGSQCYSTTQSKFSKLEKPHAVVAPTQNTQLSGVSSVQPNKNQMCSNISHCNSSDFNFSSTLSPPPSQHSSTHLGYRESSIPGVPLIKTQSTTFEHGQPPHQSYIVNFTGDHSVTLGYSENGESLNYTGSGPANYTYHCLMEPSGTQGRLVVEACGHSNFSPSPSASRFAGSKVHGGQVGKDQQHQGTGTHPCNSLHFSTSHSQSTPIMDRKPKRLRLVVTDGTVDLDLQYTD</sequence>
<dbReference type="SUPFAM" id="SSF82199">
    <property type="entry name" value="SET domain"/>
    <property type="match status" value="1"/>
</dbReference>
<dbReference type="PANTHER" id="PTHR12977">
    <property type="entry name" value="SUPPRESSOR OF VARIEGATION 4-20-RELATED"/>
    <property type="match status" value="1"/>
</dbReference>
<keyword evidence="20" id="KW-1185">Reference proteome</keyword>
<keyword evidence="8" id="KW-0808">Transferase</keyword>
<dbReference type="SMART" id="SM00317">
    <property type="entry name" value="SET"/>
    <property type="match status" value="1"/>
</dbReference>
<comment type="catalytic activity">
    <reaction evidence="16">
        <text>N(6),N(6)-dimethyl-L-lysyl(20)-[histone H4] + S-adenosyl-L-methionine = N(6),N(6),N(6)-trimethyl-L-lysyl(20)-[histone H4] + S-adenosyl-L-homocysteine + H(+)</text>
        <dbReference type="Rhea" id="RHEA:61992"/>
        <dbReference type="Rhea" id="RHEA-COMP:15556"/>
        <dbReference type="Rhea" id="RHEA-COMP:15998"/>
        <dbReference type="ChEBI" id="CHEBI:15378"/>
        <dbReference type="ChEBI" id="CHEBI:57856"/>
        <dbReference type="ChEBI" id="CHEBI:59789"/>
        <dbReference type="ChEBI" id="CHEBI:61961"/>
        <dbReference type="ChEBI" id="CHEBI:61976"/>
    </reaction>
    <physiologicalReaction direction="left-to-right" evidence="16">
        <dbReference type="Rhea" id="RHEA:61993"/>
    </physiologicalReaction>
</comment>
<feature type="compositionally biased region" description="Basic and acidic residues" evidence="18">
    <location>
        <begin position="1053"/>
        <end position="1074"/>
    </location>
</feature>
<dbReference type="Proteomes" id="UP000515129">
    <property type="component" value="Chromosome 3"/>
</dbReference>
<accession>A0A6P6JTR6</accession>
<dbReference type="GO" id="GO:0032259">
    <property type="term" value="P:methylation"/>
    <property type="evidence" value="ECO:0007669"/>
    <property type="project" value="UniProtKB-KW"/>
</dbReference>
<feature type="compositionally biased region" description="Polar residues" evidence="18">
    <location>
        <begin position="2084"/>
        <end position="2106"/>
    </location>
</feature>
<gene>
    <name evidence="21" type="primary">LOC113046445</name>
</gene>
<dbReference type="Gene3D" id="1.10.10.1700">
    <property type="entry name" value="Histone-lysine N-methyltransferase"/>
    <property type="match status" value="1"/>
</dbReference>
<dbReference type="RefSeq" id="XP_026063088.1">
    <property type="nucleotide sequence ID" value="XM_026207303.1"/>
</dbReference>
<evidence type="ECO:0000313" key="21">
    <source>
        <dbReference type="RefSeq" id="XP_026063088.1"/>
    </source>
</evidence>
<feature type="compositionally biased region" description="Polar residues" evidence="18">
    <location>
        <begin position="501"/>
        <end position="515"/>
    </location>
</feature>
<dbReference type="InterPro" id="IPR039977">
    <property type="entry name" value="Suv4-20/Set9"/>
</dbReference>
<evidence type="ECO:0000256" key="15">
    <source>
        <dbReference type="ARBA" id="ARBA00031835"/>
    </source>
</evidence>
<protein>
    <recommendedName>
        <fullName evidence="14">[histone H4]-N-methyl-L-lysine20 N-methyltransferase KMT5B</fullName>
        <ecNumber evidence="3">2.1.1.361</ecNumber>
        <ecNumber evidence="4">2.1.1.362</ecNumber>
    </recommendedName>
    <alternativeName>
        <fullName evidence="15">[histone H4]-lysine20 N-methyltransferase KMT5B</fullName>
    </alternativeName>
</protein>
<dbReference type="PROSITE" id="PS51570">
    <property type="entry name" value="SAM_MT43_SUVAR420_2"/>
    <property type="match status" value="1"/>
</dbReference>
<evidence type="ECO:0000256" key="1">
    <source>
        <dbReference type="ARBA" id="ARBA00004123"/>
    </source>
</evidence>
<dbReference type="EC" id="2.1.1.361" evidence="3"/>
<dbReference type="InterPro" id="IPR046341">
    <property type="entry name" value="SET_dom_sf"/>
</dbReference>
<dbReference type="Gene3D" id="2.170.270.10">
    <property type="entry name" value="SET domain"/>
    <property type="match status" value="1"/>
</dbReference>
<evidence type="ECO:0000256" key="2">
    <source>
        <dbReference type="ARBA" id="ARBA00004286"/>
    </source>
</evidence>
<keyword evidence="9" id="KW-0949">S-adenosyl-L-methionine</keyword>
<dbReference type="InterPro" id="IPR001214">
    <property type="entry name" value="SET_dom"/>
</dbReference>
<feature type="compositionally biased region" description="Polar residues" evidence="18">
    <location>
        <begin position="389"/>
        <end position="402"/>
    </location>
</feature>
<dbReference type="FunFam" id="2.170.270.10:FF:000006">
    <property type="entry name" value="Histone-lysine N-methyltransferase"/>
    <property type="match status" value="1"/>
</dbReference>
<dbReference type="Pfam" id="PF00856">
    <property type="entry name" value="SET"/>
    <property type="match status" value="1"/>
</dbReference>
<evidence type="ECO:0000256" key="17">
    <source>
        <dbReference type="ARBA" id="ARBA00048710"/>
    </source>
</evidence>
<keyword evidence="11" id="KW-0805">Transcription regulation</keyword>
<comment type="subcellular location">
    <subcellularLocation>
        <location evidence="2">Chromosome</location>
    </subcellularLocation>
    <subcellularLocation>
        <location evidence="1">Nucleus</location>
    </subcellularLocation>
</comment>
<keyword evidence="13" id="KW-0539">Nucleus</keyword>
<feature type="region of interest" description="Disordered" evidence="18">
    <location>
        <begin position="2061"/>
        <end position="2112"/>
    </location>
</feature>
<feature type="region of interest" description="Disordered" evidence="18">
    <location>
        <begin position="1045"/>
        <end position="1074"/>
    </location>
</feature>
<keyword evidence="12" id="KW-0804">Transcription</keyword>
<feature type="region of interest" description="Disordered" evidence="18">
    <location>
        <begin position="501"/>
        <end position="537"/>
    </location>
</feature>
<dbReference type="FunFam" id="1.10.10.1700:FF:000001">
    <property type="entry name" value="Histone-lysine N-methyltransferase"/>
    <property type="match status" value="1"/>
</dbReference>
<evidence type="ECO:0000256" key="7">
    <source>
        <dbReference type="ARBA" id="ARBA00022603"/>
    </source>
</evidence>
<evidence type="ECO:0000259" key="19">
    <source>
        <dbReference type="PROSITE" id="PS50280"/>
    </source>
</evidence>
<evidence type="ECO:0000256" key="16">
    <source>
        <dbReference type="ARBA" id="ARBA00048602"/>
    </source>
</evidence>
<evidence type="ECO:0000256" key="9">
    <source>
        <dbReference type="ARBA" id="ARBA00022691"/>
    </source>
</evidence>
<evidence type="ECO:0000256" key="3">
    <source>
        <dbReference type="ARBA" id="ARBA00012187"/>
    </source>
</evidence>
<evidence type="ECO:0000256" key="4">
    <source>
        <dbReference type="ARBA" id="ARBA00012188"/>
    </source>
</evidence>
<feature type="region of interest" description="Disordered" evidence="18">
    <location>
        <begin position="961"/>
        <end position="1004"/>
    </location>
</feature>
<proteinExistence type="predicted"/>
<keyword evidence="10" id="KW-0156">Chromatin regulator</keyword>
<dbReference type="PANTHER" id="PTHR12977:SF4">
    <property type="entry name" value="HISTONE-LYSINE N-METHYLTRANSFERASE KMT5B"/>
    <property type="match status" value="1"/>
</dbReference>
<dbReference type="GO" id="GO:0005694">
    <property type="term" value="C:chromosome"/>
    <property type="evidence" value="ECO:0007669"/>
    <property type="project" value="UniProtKB-SubCell"/>
</dbReference>
<dbReference type="OrthoDB" id="6627536at2759"/>
<keyword evidence="6" id="KW-0678">Repressor</keyword>
<evidence type="ECO:0000313" key="20">
    <source>
        <dbReference type="Proteomes" id="UP000515129"/>
    </source>
</evidence>
<evidence type="ECO:0000256" key="14">
    <source>
        <dbReference type="ARBA" id="ARBA00031786"/>
    </source>
</evidence>
<dbReference type="KEGG" id="caua:113046445"/>
<keyword evidence="5" id="KW-0158">Chromosome</keyword>
<dbReference type="GeneID" id="113046445"/>
<evidence type="ECO:0000256" key="11">
    <source>
        <dbReference type="ARBA" id="ARBA00023015"/>
    </source>
</evidence>
<organism evidence="20 21">
    <name type="scientific">Carassius auratus</name>
    <name type="common">Goldfish</name>
    <dbReference type="NCBI Taxonomy" id="7957"/>
    <lineage>
        <taxon>Eukaryota</taxon>
        <taxon>Metazoa</taxon>
        <taxon>Chordata</taxon>
        <taxon>Craniata</taxon>
        <taxon>Vertebrata</taxon>
        <taxon>Euteleostomi</taxon>
        <taxon>Actinopterygii</taxon>
        <taxon>Neopterygii</taxon>
        <taxon>Teleostei</taxon>
        <taxon>Ostariophysi</taxon>
        <taxon>Cypriniformes</taxon>
        <taxon>Cyprinidae</taxon>
        <taxon>Cyprininae</taxon>
        <taxon>Carassius</taxon>
    </lineage>
</organism>
<evidence type="ECO:0000256" key="12">
    <source>
        <dbReference type="ARBA" id="ARBA00023163"/>
    </source>
</evidence>
<dbReference type="GO" id="GO:0140941">
    <property type="term" value="F:histone H4K20me methyltransferase activity"/>
    <property type="evidence" value="ECO:0007669"/>
    <property type="project" value="UniProtKB-EC"/>
</dbReference>
<feature type="compositionally biased region" description="Basic and acidic residues" evidence="18">
    <location>
        <begin position="516"/>
        <end position="527"/>
    </location>
</feature>
<reference evidence="21" key="1">
    <citation type="submission" date="2025-08" db="UniProtKB">
        <authorList>
            <consortium name="RefSeq"/>
        </authorList>
    </citation>
    <scope>IDENTIFICATION</scope>
    <source>
        <strain evidence="21">Wakin</strain>
        <tissue evidence="21">Muscle</tissue>
    </source>
</reference>
<evidence type="ECO:0000256" key="10">
    <source>
        <dbReference type="ARBA" id="ARBA00022853"/>
    </source>
</evidence>
<name>A0A6P6JTR6_CARAU</name>
<dbReference type="EC" id="2.1.1.362" evidence="4"/>
<evidence type="ECO:0000256" key="6">
    <source>
        <dbReference type="ARBA" id="ARBA00022491"/>
    </source>
</evidence>
<dbReference type="InterPro" id="IPR025790">
    <property type="entry name" value="Suv4-20_animal"/>
</dbReference>
<evidence type="ECO:0000256" key="13">
    <source>
        <dbReference type="ARBA" id="ARBA00023242"/>
    </source>
</evidence>
<evidence type="ECO:0000256" key="5">
    <source>
        <dbReference type="ARBA" id="ARBA00022454"/>
    </source>
</evidence>
<dbReference type="PROSITE" id="PS50280">
    <property type="entry name" value="SET"/>
    <property type="match status" value="1"/>
</dbReference>
<evidence type="ECO:0000256" key="18">
    <source>
        <dbReference type="SAM" id="MobiDB-lite"/>
    </source>
</evidence>
<feature type="region of interest" description="Disordered" evidence="18">
    <location>
        <begin position="384"/>
        <end position="413"/>
    </location>
</feature>
<evidence type="ECO:0000256" key="8">
    <source>
        <dbReference type="ARBA" id="ARBA00022679"/>
    </source>
</evidence>
<keyword evidence="7" id="KW-0489">Methyltransferase</keyword>
<dbReference type="GO" id="GO:0140944">
    <property type="term" value="F:histone H4K20 monomethyltransferase activity"/>
    <property type="evidence" value="ECO:0007669"/>
    <property type="project" value="UniProtKB-EC"/>
</dbReference>